<feature type="chain" id="PRO_5026722267" description="DUF305 domain-containing protein" evidence="1">
    <location>
        <begin position="31"/>
        <end position="258"/>
    </location>
</feature>
<dbReference type="PANTHER" id="PTHR36933:SF1">
    <property type="entry name" value="SLL0788 PROTEIN"/>
    <property type="match status" value="1"/>
</dbReference>
<organism evidence="3">
    <name type="scientific">uncultured Thermomicrobiales bacterium</name>
    <dbReference type="NCBI Taxonomy" id="1645740"/>
    <lineage>
        <taxon>Bacteria</taxon>
        <taxon>Pseudomonadati</taxon>
        <taxon>Thermomicrobiota</taxon>
        <taxon>Thermomicrobia</taxon>
        <taxon>Thermomicrobiales</taxon>
        <taxon>environmental samples</taxon>
    </lineage>
</organism>
<name>A0A6J4VI39_9BACT</name>
<evidence type="ECO:0000313" key="3">
    <source>
        <dbReference type="EMBL" id="CAA9576475.1"/>
    </source>
</evidence>
<sequence>MSRGIVRAARIAACASFGMTIGLGAVNAQSTPGADDGACTSPPPAMAEQAGMTMATPGAEMGAMPGMDMASPAVGMDHASMDFDQMYIDMMVPHHASILAMAEAALPRLEDERLREIADAIVEAQGQEIEELRGFREEFYGDPEPMPMDDGMMAAMGEMMPSMAGTMEEMAFQMDAAAQVAALCAAEDADLAFVDLTIPHHEMAIDASRDALDRATHPEIRGFAQRVIDAQQREIDELGAIRRELYGSATPAAVSSGS</sequence>
<keyword evidence="1" id="KW-0732">Signal</keyword>
<reference evidence="3" key="1">
    <citation type="submission" date="2020-02" db="EMBL/GenBank/DDBJ databases">
        <authorList>
            <person name="Meier V. D."/>
        </authorList>
    </citation>
    <scope>NUCLEOTIDE SEQUENCE</scope>
    <source>
        <strain evidence="3">AVDCRST_MAG59</strain>
    </source>
</reference>
<dbReference type="Gene3D" id="1.20.1260.10">
    <property type="match status" value="2"/>
</dbReference>
<dbReference type="AlphaFoldDB" id="A0A6J4VI39"/>
<dbReference type="EMBL" id="CADCWF010000305">
    <property type="protein sequence ID" value="CAA9576475.1"/>
    <property type="molecule type" value="Genomic_DNA"/>
</dbReference>
<protein>
    <recommendedName>
        <fullName evidence="2">DUF305 domain-containing protein</fullName>
    </recommendedName>
</protein>
<feature type="domain" description="DUF305" evidence="2">
    <location>
        <begin position="84"/>
        <end position="240"/>
    </location>
</feature>
<dbReference type="Pfam" id="PF03713">
    <property type="entry name" value="DUF305"/>
    <property type="match status" value="1"/>
</dbReference>
<feature type="signal peptide" evidence="1">
    <location>
        <begin position="1"/>
        <end position="30"/>
    </location>
</feature>
<proteinExistence type="predicted"/>
<evidence type="ECO:0000256" key="1">
    <source>
        <dbReference type="SAM" id="SignalP"/>
    </source>
</evidence>
<evidence type="ECO:0000259" key="2">
    <source>
        <dbReference type="Pfam" id="PF03713"/>
    </source>
</evidence>
<dbReference type="InterPro" id="IPR012347">
    <property type="entry name" value="Ferritin-like"/>
</dbReference>
<dbReference type="PANTHER" id="PTHR36933">
    <property type="entry name" value="SLL0788 PROTEIN"/>
    <property type="match status" value="1"/>
</dbReference>
<gene>
    <name evidence="3" type="ORF">AVDCRST_MAG59-4114</name>
</gene>
<accession>A0A6J4VI39</accession>
<dbReference type="InterPro" id="IPR005183">
    <property type="entry name" value="DUF305_CopM-like"/>
</dbReference>